<evidence type="ECO:0000313" key="4">
    <source>
        <dbReference type="EMBL" id="MBH0112468.1"/>
    </source>
</evidence>
<feature type="region of interest" description="Disordered" evidence="2">
    <location>
        <begin position="330"/>
        <end position="359"/>
    </location>
</feature>
<organism evidence="4 5">
    <name type="scientific">Novosphingobium aureum</name>
    <dbReference type="NCBI Taxonomy" id="2792964"/>
    <lineage>
        <taxon>Bacteria</taxon>
        <taxon>Pseudomonadati</taxon>
        <taxon>Pseudomonadota</taxon>
        <taxon>Alphaproteobacteria</taxon>
        <taxon>Sphingomonadales</taxon>
        <taxon>Sphingomonadaceae</taxon>
        <taxon>Novosphingobium</taxon>
    </lineage>
</organism>
<dbReference type="GO" id="GO:0042834">
    <property type="term" value="F:peptidoglycan binding"/>
    <property type="evidence" value="ECO:0007669"/>
    <property type="project" value="InterPro"/>
</dbReference>
<keyword evidence="1" id="KW-0802">TPR repeat</keyword>
<dbReference type="RefSeq" id="WP_197161909.1">
    <property type="nucleotide sequence ID" value="NZ_JADZGI010000001.1"/>
</dbReference>
<feature type="chain" id="PRO_5036882124" evidence="3">
    <location>
        <begin position="21"/>
        <end position="459"/>
    </location>
</feature>
<feature type="signal peptide" evidence="3">
    <location>
        <begin position="1"/>
        <end position="20"/>
    </location>
</feature>
<keyword evidence="3" id="KW-0732">Signal</keyword>
<evidence type="ECO:0000256" key="2">
    <source>
        <dbReference type="SAM" id="MobiDB-lite"/>
    </source>
</evidence>
<reference evidence="4" key="1">
    <citation type="submission" date="2020-11" db="EMBL/GenBank/DDBJ databases">
        <title>Novosphingobium aureum sp. nov., a marine bacterium isolated from sediment of a salt flat.</title>
        <authorList>
            <person name="Yoo Y."/>
            <person name="Kim J.-J."/>
        </authorList>
    </citation>
    <scope>NUCLEOTIDE SEQUENCE</scope>
    <source>
        <strain evidence="4">YJ-S2-02</strain>
    </source>
</reference>
<gene>
    <name evidence="4" type="ORF">I5E68_05810</name>
</gene>
<dbReference type="Proteomes" id="UP000617634">
    <property type="component" value="Unassembled WGS sequence"/>
</dbReference>
<sequence>MERSKINARSASLAACSAMAAALLGGFVSHGAYARAEVEASAPGSLDAATLKSIAKAESRVSRSPDRASLRADLAKVYLSAGRFDSAAEAYRDAISLGDDDARSALGLALASIGAGDNTEAMRVLAKWRDKIPASDFGLAVSLAGQPAQGVAILTDVVRGGEDSAKARQNLAYSYALAGQWAQARIIASQDVPGDQLDARLSEWARTARPQDHGARVAGLLGTPRGVVDPGQPRAIALDGGLPQPKFARVEASEAPEAPAGVEASGELPALASAEAARRDDAMTAIPAAMMAEAAIAAPAQAENEDATRFVSRPVVQDVPRASFAQAFDTPAAKPVTKRASSKNAPVRSAQVTAPASGDSTHLVQLGSFRTREGAERAWGIFVARNPRLKDHTMRITEAEVRGARYFRVAAEGFDRSSAASMCSSVKSAGRGCLAYAEANPLPGALPSPRGSGAMLARR</sequence>
<dbReference type="SUPFAM" id="SSF48452">
    <property type="entry name" value="TPR-like"/>
    <property type="match status" value="1"/>
</dbReference>
<accession>A0A931HBH6</accession>
<name>A0A931HBH6_9SPHN</name>
<dbReference type="Pfam" id="PF14559">
    <property type="entry name" value="TPR_19"/>
    <property type="match status" value="1"/>
</dbReference>
<protein>
    <submittedName>
        <fullName evidence="4">Tetratricopeptide repeat protein</fullName>
    </submittedName>
</protein>
<evidence type="ECO:0000313" key="5">
    <source>
        <dbReference type="Proteomes" id="UP000617634"/>
    </source>
</evidence>
<dbReference type="InterPro" id="IPR036680">
    <property type="entry name" value="SPOR-like_sf"/>
</dbReference>
<proteinExistence type="predicted"/>
<dbReference type="InterPro" id="IPR011990">
    <property type="entry name" value="TPR-like_helical_dom_sf"/>
</dbReference>
<evidence type="ECO:0000256" key="1">
    <source>
        <dbReference type="PROSITE-ProRule" id="PRU00339"/>
    </source>
</evidence>
<dbReference type="EMBL" id="JADZGI010000001">
    <property type="protein sequence ID" value="MBH0112468.1"/>
    <property type="molecule type" value="Genomic_DNA"/>
</dbReference>
<feature type="repeat" description="TPR" evidence="1">
    <location>
        <begin position="68"/>
        <end position="101"/>
    </location>
</feature>
<feature type="compositionally biased region" description="Polar residues" evidence="2">
    <location>
        <begin position="350"/>
        <end position="359"/>
    </location>
</feature>
<dbReference type="AlphaFoldDB" id="A0A931HBH6"/>
<dbReference type="InterPro" id="IPR019734">
    <property type="entry name" value="TPR_rpt"/>
</dbReference>
<keyword evidence="5" id="KW-1185">Reference proteome</keyword>
<dbReference type="SUPFAM" id="SSF110997">
    <property type="entry name" value="Sporulation related repeat"/>
    <property type="match status" value="1"/>
</dbReference>
<dbReference type="Gene3D" id="1.25.40.10">
    <property type="entry name" value="Tetratricopeptide repeat domain"/>
    <property type="match status" value="1"/>
</dbReference>
<dbReference type="PROSITE" id="PS50005">
    <property type="entry name" value="TPR"/>
    <property type="match status" value="1"/>
</dbReference>
<comment type="caution">
    <text evidence="4">The sequence shown here is derived from an EMBL/GenBank/DDBJ whole genome shotgun (WGS) entry which is preliminary data.</text>
</comment>
<evidence type="ECO:0000256" key="3">
    <source>
        <dbReference type="SAM" id="SignalP"/>
    </source>
</evidence>